<keyword evidence="1" id="KW-0472">Membrane</keyword>
<dbReference type="Proteomes" id="UP001500751">
    <property type="component" value="Unassembled WGS sequence"/>
</dbReference>
<keyword evidence="1" id="KW-1133">Transmembrane helix</keyword>
<name>A0ABN2UHQ7_9ACTN</name>
<evidence type="ECO:0000313" key="2">
    <source>
        <dbReference type="EMBL" id="GAA2036457.1"/>
    </source>
</evidence>
<sequence>MSMSESPHRAKILISAVSVLLAVAVGAAVVAYLGRPTARAGVQGTVVLDKTDSLNTGSGYLLYKTTVEGPDLGTVVERRLSGSPSKVDGVPTLSGVQCDRSYTAAGVLLCLRSDNNLVRVAYAEIYDKSLKLVKSVQAAGIPNRARLSPDGRMAAWTTFVAGDAYVGPGFSTRTSILDVKTGTMVDSLETFSTTVQGKPFRAVDENFWGVTFAADDNTFYATLGSGGKTWLVRGDFAARTLTAVTDNVECPSLSPDGTRVVFKKRVSTDAWRMWRLEVLDLATLKETPLAETRSVDDQAAWLDDHTVMYGVPKGTSGYDVWSTPADGSGQPAILAPDAFSPSVTSG</sequence>
<dbReference type="Pfam" id="PF07676">
    <property type="entry name" value="PD40"/>
    <property type="match status" value="1"/>
</dbReference>
<dbReference type="EMBL" id="BAAAQN010000023">
    <property type="protein sequence ID" value="GAA2036457.1"/>
    <property type="molecule type" value="Genomic_DNA"/>
</dbReference>
<keyword evidence="3" id="KW-1185">Reference proteome</keyword>
<evidence type="ECO:0000256" key="1">
    <source>
        <dbReference type="SAM" id="Phobius"/>
    </source>
</evidence>
<keyword evidence="1" id="KW-0812">Transmembrane</keyword>
<evidence type="ECO:0000313" key="3">
    <source>
        <dbReference type="Proteomes" id="UP001500751"/>
    </source>
</evidence>
<dbReference type="RefSeq" id="WP_344667300.1">
    <property type="nucleotide sequence ID" value="NZ_BAAAQN010000023.1"/>
</dbReference>
<dbReference type="InterPro" id="IPR011659">
    <property type="entry name" value="WD40"/>
</dbReference>
<reference evidence="2 3" key="1">
    <citation type="journal article" date="2019" name="Int. J. Syst. Evol. Microbiol.">
        <title>The Global Catalogue of Microorganisms (GCM) 10K type strain sequencing project: providing services to taxonomists for standard genome sequencing and annotation.</title>
        <authorList>
            <consortium name="The Broad Institute Genomics Platform"/>
            <consortium name="The Broad Institute Genome Sequencing Center for Infectious Disease"/>
            <person name="Wu L."/>
            <person name="Ma J."/>
        </authorList>
    </citation>
    <scope>NUCLEOTIDE SEQUENCE [LARGE SCALE GENOMIC DNA]</scope>
    <source>
        <strain evidence="2 3">JCM 16014</strain>
    </source>
</reference>
<dbReference type="Gene3D" id="2.120.10.30">
    <property type="entry name" value="TolB, C-terminal domain"/>
    <property type="match status" value="1"/>
</dbReference>
<comment type="caution">
    <text evidence="2">The sequence shown here is derived from an EMBL/GenBank/DDBJ whole genome shotgun (WGS) entry which is preliminary data.</text>
</comment>
<proteinExistence type="predicted"/>
<feature type="transmembrane region" description="Helical" evidence="1">
    <location>
        <begin position="12"/>
        <end position="33"/>
    </location>
</feature>
<organism evidence="2 3">
    <name type="scientific">Catenulispora yoronensis</name>
    <dbReference type="NCBI Taxonomy" id="450799"/>
    <lineage>
        <taxon>Bacteria</taxon>
        <taxon>Bacillati</taxon>
        <taxon>Actinomycetota</taxon>
        <taxon>Actinomycetes</taxon>
        <taxon>Catenulisporales</taxon>
        <taxon>Catenulisporaceae</taxon>
        <taxon>Catenulispora</taxon>
    </lineage>
</organism>
<protein>
    <submittedName>
        <fullName evidence="2">PD40 domain-containing protein</fullName>
    </submittedName>
</protein>
<dbReference type="SUPFAM" id="SSF82171">
    <property type="entry name" value="DPP6 N-terminal domain-like"/>
    <property type="match status" value="1"/>
</dbReference>
<gene>
    <name evidence="2" type="ORF">GCM10009839_41740</name>
</gene>
<accession>A0ABN2UHQ7</accession>
<dbReference type="InterPro" id="IPR011042">
    <property type="entry name" value="6-blade_b-propeller_TolB-like"/>
</dbReference>